<dbReference type="NCBIfam" id="TIGR00251">
    <property type="entry name" value="DUF167 family protein"/>
    <property type="match status" value="1"/>
</dbReference>
<gene>
    <name evidence="2" type="ORF">KXJ70_10775</name>
</gene>
<dbReference type="EMBL" id="JAHWDQ010000002">
    <property type="protein sequence ID" value="MBW2941266.1"/>
    <property type="molecule type" value="Genomic_DNA"/>
</dbReference>
<dbReference type="PANTHER" id="PTHR13420">
    <property type="entry name" value="UPF0235 PROTEIN C15ORF40"/>
    <property type="match status" value="1"/>
</dbReference>
<organism evidence="2 3">
    <name type="scientific">Zhongshania aquimaris</name>
    <dbReference type="NCBI Taxonomy" id="2857107"/>
    <lineage>
        <taxon>Bacteria</taxon>
        <taxon>Pseudomonadati</taxon>
        <taxon>Pseudomonadota</taxon>
        <taxon>Gammaproteobacteria</taxon>
        <taxon>Cellvibrionales</taxon>
        <taxon>Spongiibacteraceae</taxon>
        <taxon>Zhongshania</taxon>
    </lineage>
</organism>
<evidence type="ECO:0000256" key="1">
    <source>
        <dbReference type="HAMAP-Rule" id="MF_00634"/>
    </source>
</evidence>
<evidence type="ECO:0000313" key="2">
    <source>
        <dbReference type="EMBL" id="MBW2941266.1"/>
    </source>
</evidence>
<comment type="similarity">
    <text evidence="1">Belongs to the UPF0235 family.</text>
</comment>
<dbReference type="SMART" id="SM01152">
    <property type="entry name" value="DUF167"/>
    <property type="match status" value="1"/>
</dbReference>
<reference evidence="2" key="1">
    <citation type="submission" date="2021-07" db="EMBL/GenBank/DDBJ databases">
        <title>Zhongshania sp. CAU 1632 isolated from seawater.</title>
        <authorList>
            <person name="Kim W."/>
        </authorList>
    </citation>
    <scope>NUCLEOTIDE SEQUENCE</scope>
    <source>
        <strain evidence="2">CAU 1632</strain>
    </source>
</reference>
<sequence length="97" mass="10474">MPAFCRWQGDNLILFCHIQAGASANEFAGQHGDRLKIRVRSAAIEGKANASLCAFLAEQFAVSKQAVELSTGSQSRQKTFKILAPTTIPSALNIEQP</sequence>
<dbReference type="RefSeq" id="WP_219043688.1">
    <property type="nucleotide sequence ID" value="NZ_JAHWDQ010000002.1"/>
</dbReference>
<protein>
    <recommendedName>
        <fullName evidence="1">UPF0235 protein KXJ70_10775</fullName>
    </recommendedName>
</protein>
<dbReference type="Pfam" id="PF02594">
    <property type="entry name" value="DUF167"/>
    <property type="match status" value="1"/>
</dbReference>
<name>A0ABS6VSH5_9GAMM</name>
<keyword evidence="3" id="KW-1185">Reference proteome</keyword>
<accession>A0ABS6VSH5</accession>
<dbReference type="PANTHER" id="PTHR13420:SF7">
    <property type="entry name" value="UPF0235 PROTEIN C15ORF40"/>
    <property type="match status" value="1"/>
</dbReference>
<evidence type="ECO:0000313" key="3">
    <source>
        <dbReference type="Proteomes" id="UP001166291"/>
    </source>
</evidence>
<dbReference type="InterPro" id="IPR003746">
    <property type="entry name" value="DUF167"/>
</dbReference>
<comment type="caution">
    <text evidence="2">The sequence shown here is derived from an EMBL/GenBank/DDBJ whole genome shotgun (WGS) entry which is preliminary data.</text>
</comment>
<dbReference type="Proteomes" id="UP001166291">
    <property type="component" value="Unassembled WGS sequence"/>
</dbReference>
<dbReference type="HAMAP" id="MF_00634">
    <property type="entry name" value="UPF0235"/>
    <property type="match status" value="1"/>
</dbReference>
<proteinExistence type="inferred from homology"/>